<reference evidence="1 2" key="1">
    <citation type="submission" date="2014-01" db="EMBL/GenBank/DDBJ databases">
        <title>Plasmidome dynamics in the species complex Clostridium novyi sensu lato converts strains of independent lineages into distinctly different pathogens.</title>
        <authorList>
            <person name="Skarin H."/>
            <person name="Segerman B."/>
        </authorList>
    </citation>
    <scope>NUCLEOTIDE SEQUENCE [LARGE SCALE GENOMIC DNA]</scope>
    <source>
        <strain evidence="1 2">DC5</strain>
    </source>
</reference>
<evidence type="ECO:0000313" key="2">
    <source>
        <dbReference type="Proteomes" id="UP000030014"/>
    </source>
</evidence>
<sequence>MAKGSVSLEAPIVGWAIQTKEDTKKYKDISEEGWNFSRVNAGETSKQITETSFAIFNNVPNVGITKGSDEQPVNGKKHVAPMTDCLIYVADQYGSNNTVEVTDEHGNVIKKGTPKLVKDNWVEYQGITYPPINSNDWRDLGAKNPISIDSKPWLFKAEKIGANGKTVVKTGESLSGTIYDKSGDQAVTNGDYTLADNKTVLHNCLLGLANEGNGLDATTFASIGANMCKFKLRINIPIDAKSDKIKYLLCVTYDHN</sequence>
<dbReference type="EMBL" id="JDRY01000170">
    <property type="protein sequence ID" value="KGM93321.1"/>
    <property type="molecule type" value="Genomic_DNA"/>
</dbReference>
<dbReference type="RefSeq" id="WP_039260148.1">
    <property type="nucleotide sequence ID" value="NZ_JDRY01000170.1"/>
</dbReference>
<protein>
    <submittedName>
        <fullName evidence="1">Uncharacterized protein</fullName>
    </submittedName>
</protein>
<comment type="caution">
    <text evidence="1">The sequence shown here is derived from an EMBL/GenBank/DDBJ whole genome shotgun (WGS) entry which is preliminary data.</text>
</comment>
<organism evidence="1 2">
    <name type="scientific">Clostridium botulinum C/D str. DC5</name>
    <dbReference type="NCBI Taxonomy" id="1443128"/>
    <lineage>
        <taxon>Bacteria</taxon>
        <taxon>Bacillati</taxon>
        <taxon>Bacillota</taxon>
        <taxon>Clostridia</taxon>
        <taxon>Eubacteriales</taxon>
        <taxon>Clostridiaceae</taxon>
        <taxon>Clostridium</taxon>
    </lineage>
</organism>
<accession>A0A0A0HZ18</accession>
<proteinExistence type="predicted"/>
<dbReference type="Proteomes" id="UP000030014">
    <property type="component" value="Unassembled WGS sequence"/>
</dbReference>
<evidence type="ECO:0000313" key="1">
    <source>
        <dbReference type="EMBL" id="KGM93321.1"/>
    </source>
</evidence>
<gene>
    <name evidence="1" type="ORF">Z955_15195</name>
</gene>
<dbReference type="AlphaFoldDB" id="A0A0A0HZ18"/>
<name>A0A0A0HZ18_CLOBO</name>